<reference evidence="2 3" key="1">
    <citation type="submission" date="2019-03" db="EMBL/GenBank/DDBJ databases">
        <title>Genomic Encyclopedia of Type Strains, Phase IV (KMG-IV): sequencing the most valuable type-strain genomes for metagenomic binning, comparative biology and taxonomic classification.</title>
        <authorList>
            <person name="Goeker M."/>
        </authorList>
    </citation>
    <scope>NUCLEOTIDE SEQUENCE [LARGE SCALE GENOMIC DNA]</scope>
    <source>
        <strain evidence="2 3">DSM 25903</strain>
    </source>
</reference>
<protein>
    <submittedName>
        <fullName evidence="2">Plasmid stabilization system protein ParE</fullName>
    </submittedName>
</protein>
<gene>
    <name evidence="2" type="ORF">EV668_2240</name>
</gene>
<dbReference type="AlphaFoldDB" id="A0A4R7C930"/>
<proteinExistence type="predicted"/>
<organism evidence="2 3">
    <name type="scientific">Enterovirga rhinocerotis</name>
    <dbReference type="NCBI Taxonomy" id="1339210"/>
    <lineage>
        <taxon>Bacteria</taxon>
        <taxon>Pseudomonadati</taxon>
        <taxon>Pseudomonadota</taxon>
        <taxon>Alphaproteobacteria</taxon>
        <taxon>Hyphomicrobiales</taxon>
        <taxon>Methylobacteriaceae</taxon>
        <taxon>Enterovirga</taxon>
    </lineage>
</organism>
<dbReference type="Pfam" id="PF05016">
    <property type="entry name" value="ParE_toxin"/>
    <property type="match status" value="1"/>
</dbReference>
<sequence length="107" mass="12272">MRPREVRFSQNALNDLADILAYISLEASPAIAERYIGRLVAACERVGLSGEAGRPRDDLRHGLRTWPVERRAVITYTIEDDEIIIARIFRRGRSIESYYQSEEPLLP</sequence>
<dbReference type="Gene3D" id="3.30.2310.20">
    <property type="entry name" value="RelE-like"/>
    <property type="match status" value="1"/>
</dbReference>
<dbReference type="InterPro" id="IPR007712">
    <property type="entry name" value="RelE/ParE_toxin"/>
</dbReference>
<dbReference type="RefSeq" id="WP_133769799.1">
    <property type="nucleotide sequence ID" value="NZ_SNZR01000011.1"/>
</dbReference>
<comment type="caution">
    <text evidence="2">The sequence shown here is derived from an EMBL/GenBank/DDBJ whole genome shotgun (WGS) entry which is preliminary data.</text>
</comment>
<keyword evidence="3" id="KW-1185">Reference proteome</keyword>
<keyword evidence="1" id="KW-1277">Toxin-antitoxin system</keyword>
<accession>A0A4R7C930</accession>
<name>A0A4R7C930_9HYPH</name>
<dbReference type="EMBL" id="SNZR01000011">
    <property type="protein sequence ID" value="TDR94948.1"/>
    <property type="molecule type" value="Genomic_DNA"/>
</dbReference>
<dbReference type="OrthoDB" id="9814952at2"/>
<dbReference type="Proteomes" id="UP000295122">
    <property type="component" value="Unassembled WGS sequence"/>
</dbReference>
<evidence type="ECO:0000313" key="2">
    <source>
        <dbReference type="EMBL" id="TDR94948.1"/>
    </source>
</evidence>
<dbReference type="InterPro" id="IPR035093">
    <property type="entry name" value="RelE/ParE_toxin_dom_sf"/>
</dbReference>
<evidence type="ECO:0000256" key="1">
    <source>
        <dbReference type="ARBA" id="ARBA00022649"/>
    </source>
</evidence>
<evidence type="ECO:0000313" key="3">
    <source>
        <dbReference type="Proteomes" id="UP000295122"/>
    </source>
</evidence>